<organism evidence="3 4">
    <name type="scientific">Ruficoccus amylovorans</name>
    <dbReference type="NCBI Taxonomy" id="1804625"/>
    <lineage>
        <taxon>Bacteria</taxon>
        <taxon>Pseudomonadati</taxon>
        <taxon>Verrucomicrobiota</taxon>
        <taxon>Opitutia</taxon>
        <taxon>Puniceicoccales</taxon>
        <taxon>Cerasicoccaceae</taxon>
        <taxon>Ruficoccus</taxon>
    </lineage>
</organism>
<comment type="caution">
    <text evidence="3">The sequence shown here is derived from an EMBL/GenBank/DDBJ whole genome shotgun (WGS) entry which is preliminary data.</text>
</comment>
<dbReference type="PROSITE" id="PS00409">
    <property type="entry name" value="PROKAR_NTER_METHYL"/>
    <property type="match status" value="1"/>
</dbReference>
<dbReference type="EMBL" id="JACHVB010000063">
    <property type="protein sequence ID" value="MBC2596152.1"/>
    <property type="molecule type" value="Genomic_DNA"/>
</dbReference>
<dbReference type="InterPro" id="IPR045584">
    <property type="entry name" value="Pilin-like"/>
</dbReference>
<accession>A0A842HIB4</accession>
<dbReference type="RefSeq" id="WP_185677070.1">
    <property type="nucleotide sequence ID" value="NZ_JACHVB010000063.1"/>
</dbReference>
<keyword evidence="4" id="KW-1185">Reference proteome</keyword>
<keyword evidence="1" id="KW-1133">Transmembrane helix</keyword>
<gene>
    <name evidence="3" type="primary">gspG</name>
    <name evidence="3" type="ORF">H5P28_17935</name>
</gene>
<keyword evidence="1" id="KW-0472">Membrane</keyword>
<dbReference type="InterPro" id="IPR010054">
    <property type="entry name" value="Type2_sec_GspG"/>
</dbReference>
<proteinExistence type="predicted"/>
<name>A0A842HIB4_9BACT</name>
<evidence type="ECO:0000259" key="2">
    <source>
        <dbReference type="Pfam" id="PF08334"/>
    </source>
</evidence>
<dbReference type="InterPro" id="IPR012902">
    <property type="entry name" value="N_methyl_site"/>
</dbReference>
<dbReference type="NCBIfam" id="TIGR02532">
    <property type="entry name" value="IV_pilin_GFxxxE"/>
    <property type="match status" value="1"/>
</dbReference>
<dbReference type="AlphaFoldDB" id="A0A842HIB4"/>
<dbReference type="SUPFAM" id="SSF54523">
    <property type="entry name" value="Pili subunits"/>
    <property type="match status" value="1"/>
</dbReference>
<dbReference type="NCBIfam" id="TIGR01710">
    <property type="entry name" value="typeII_sec_gspG"/>
    <property type="match status" value="1"/>
</dbReference>
<dbReference type="GO" id="GO:0015627">
    <property type="term" value="C:type II protein secretion system complex"/>
    <property type="evidence" value="ECO:0007669"/>
    <property type="project" value="InterPro"/>
</dbReference>
<feature type="transmembrane region" description="Helical" evidence="1">
    <location>
        <begin position="12"/>
        <end position="34"/>
    </location>
</feature>
<dbReference type="InterPro" id="IPR013545">
    <property type="entry name" value="T2SS_protein-GspG_C"/>
</dbReference>
<dbReference type="GO" id="GO:0015628">
    <property type="term" value="P:protein secretion by the type II secretion system"/>
    <property type="evidence" value="ECO:0007669"/>
    <property type="project" value="InterPro"/>
</dbReference>
<dbReference type="Proteomes" id="UP000546464">
    <property type="component" value="Unassembled WGS sequence"/>
</dbReference>
<keyword evidence="1" id="KW-0812">Transmembrane</keyword>
<protein>
    <submittedName>
        <fullName evidence="3">Type II secretion system major pseudopilin GspG</fullName>
    </submittedName>
</protein>
<evidence type="ECO:0000256" key="1">
    <source>
        <dbReference type="SAM" id="Phobius"/>
    </source>
</evidence>
<sequence length="159" mass="17757">MMTKAAPAQRRKGFTLLEVLIAIALLAAIVALLITNLDRILGGGNKEVARIFVNETLETPLMTYRVHMGSYPTTEMGLKALMIRPSDEAVNWQGPYIKQLSKDPWGNEYQYRFPGEKNTESYDLWSWGPDGQESADDIGNWNPQLMGDSGNQASTTDNF</sequence>
<evidence type="ECO:0000313" key="4">
    <source>
        <dbReference type="Proteomes" id="UP000546464"/>
    </source>
</evidence>
<evidence type="ECO:0000313" key="3">
    <source>
        <dbReference type="EMBL" id="MBC2596152.1"/>
    </source>
</evidence>
<dbReference type="Pfam" id="PF08334">
    <property type="entry name" value="T2SSG"/>
    <property type="match status" value="1"/>
</dbReference>
<feature type="domain" description="Type II secretion system protein GspG C-terminal" evidence="2">
    <location>
        <begin position="45"/>
        <end position="140"/>
    </location>
</feature>
<dbReference type="Gene3D" id="3.30.700.10">
    <property type="entry name" value="Glycoprotein, Type 4 Pilin"/>
    <property type="match status" value="1"/>
</dbReference>
<reference evidence="3 4" key="1">
    <citation type="submission" date="2020-07" db="EMBL/GenBank/DDBJ databases">
        <authorList>
            <person name="Feng X."/>
        </authorList>
    </citation>
    <scope>NUCLEOTIDE SEQUENCE [LARGE SCALE GENOMIC DNA]</scope>
    <source>
        <strain evidence="3 4">JCM31066</strain>
    </source>
</reference>
<dbReference type="Pfam" id="PF07963">
    <property type="entry name" value="N_methyl"/>
    <property type="match status" value="1"/>
</dbReference>